<keyword evidence="2" id="KW-1185">Reference proteome</keyword>
<dbReference type="EMBL" id="JAFBFH010000001">
    <property type="protein sequence ID" value="MBM7713175.1"/>
    <property type="molecule type" value="Genomic_DNA"/>
</dbReference>
<organism evidence="1 2">
    <name type="scientific">Siminovitchia thermophila</name>
    <dbReference type="NCBI Taxonomy" id="1245522"/>
    <lineage>
        <taxon>Bacteria</taxon>
        <taxon>Bacillati</taxon>
        <taxon>Bacillota</taxon>
        <taxon>Bacilli</taxon>
        <taxon>Bacillales</taxon>
        <taxon>Bacillaceae</taxon>
        <taxon>Siminovitchia</taxon>
    </lineage>
</organism>
<evidence type="ECO:0000313" key="1">
    <source>
        <dbReference type="EMBL" id="MBM7713175.1"/>
    </source>
</evidence>
<keyword evidence="1" id="KW-0238">DNA-binding</keyword>
<dbReference type="RefSeq" id="WP_077109783.1">
    <property type="nucleotide sequence ID" value="NZ_JAFBFH010000001.1"/>
</dbReference>
<proteinExistence type="predicted"/>
<reference evidence="1 2" key="1">
    <citation type="submission" date="2021-01" db="EMBL/GenBank/DDBJ databases">
        <title>Genomic Encyclopedia of Type Strains, Phase IV (KMG-IV): sequencing the most valuable type-strain genomes for metagenomic binning, comparative biology and taxonomic classification.</title>
        <authorList>
            <person name="Goeker M."/>
        </authorList>
    </citation>
    <scope>NUCLEOTIDE SEQUENCE [LARGE SCALE GENOMIC DNA]</scope>
    <source>
        <strain evidence="1 2">DSM 105453</strain>
    </source>
</reference>
<dbReference type="GO" id="GO:0003677">
    <property type="term" value="F:DNA binding"/>
    <property type="evidence" value="ECO:0007669"/>
    <property type="project" value="UniProtKB-KW"/>
</dbReference>
<name>A0ABS2R1D0_9BACI</name>
<accession>A0ABS2R1D0</accession>
<evidence type="ECO:0000313" key="2">
    <source>
        <dbReference type="Proteomes" id="UP000823485"/>
    </source>
</evidence>
<sequence>MKRLLMRAALSGERLEIIYLSENNQLSQRVIKVLFVSETTVKAYCYFKKQCRTFKRENILSVAPFGQRKQIYEEV</sequence>
<dbReference type="Proteomes" id="UP000823485">
    <property type="component" value="Unassembled WGS sequence"/>
</dbReference>
<gene>
    <name evidence="1" type="ORF">JOC94_000141</name>
</gene>
<protein>
    <submittedName>
        <fullName evidence="1">DNA-binding transcriptional regulator YafY</fullName>
    </submittedName>
</protein>
<comment type="caution">
    <text evidence="1">The sequence shown here is derived from an EMBL/GenBank/DDBJ whole genome shotgun (WGS) entry which is preliminary data.</text>
</comment>